<dbReference type="PANTHER" id="PTHR30518:SF2">
    <property type="entry name" value="ENDOLYTIC MUREIN TRANSGLYCOSYLASE"/>
    <property type="match status" value="1"/>
</dbReference>
<dbReference type="Gene3D" id="3.30.1490.480">
    <property type="entry name" value="Endolytic murein transglycosylase"/>
    <property type="match status" value="1"/>
</dbReference>
<keyword evidence="7" id="KW-0997">Cell inner membrane</keyword>
<dbReference type="PATRIC" id="fig|1328313.3.peg.2313"/>
<dbReference type="Proteomes" id="UP000019276">
    <property type="component" value="Unassembled WGS sequence"/>
</dbReference>
<keyword evidence="4 7" id="KW-0472">Membrane</keyword>
<feature type="site" description="Important for catalytic activity" evidence="7">
    <location>
        <position position="214"/>
    </location>
</feature>
<keyword evidence="3 7" id="KW-1133">Transmembrane helix</keyword>
<dbReference type="GO" id="GO:0071555">
    <property type="term" value="P:cell wall organization"/>
    <property type="evidence" value="ECO:0007669"/>
    <property type="project" value="UniProtKB-KW"/>
</dbReference>
<comment type="function">
    <text evidence="7">Functions as a peptidoglycan terminase that cleaves nascent peptidoglycan strands endolytically to terminate their elongation.</text>
</comment>
<gene>
    <name evidence="7" type="primary">mltG</name>
    <name evidence="8" type="ORF">DS2_11303</name>
</gene>
<keyword evidence="5 7" id="KW-0456">Lyase</keyword>
<sequence>MLKLVARLILFVCVSMLLAGGYLYTQLDQLTSSEVTAEQFIEIPAGAHFGQVVEQLQQAKLVPESELLNLYFRVQAKLHPQFAVMQHGTYKFSGQYTPLEVLAVIRQGKHHLFSITLAEGSTFKQIQQQLAAHPQIQQTQYQQWLQQLIQPYEHPEGLFFPDTYLFAANTTDKALLRQAFNQMRQLEQQVYQSATKPALSWYQTLTLASIIEKETALLDEMPIVASVFYNRLAKNMRLQTDPTVIYGLGDDYQGDITRAHLKQATAYNTYVIKGLPPTPIAMPGLAAIQAAIEPAHTDYLYFVASGDGGHVFSKTLRQHNAAVAQYLKKIRAKAK</sequence>
<evidence type="ECO:0000256" key="4">
    <source>
        <dbReference type="ARBA" id="ARBA00023136"/>
    </source>
</evidence>
<dbReference type="Gene3D" id="3.30.160.60">
    <property type="entry name" value="Classic Zinc Finger"/>
    <property type="match status" value="1"/>
</dbReference>
<dbReference type="FunFam" id="3.30.160.60:FF:000242">
    <property type="entry name" value="Endolytic murein transglycosylase"/>
    <property type="match status" value="1"/>
</dbReference>
<dbReference type="STRING" id="1328313.DS2_11303"/>
<dbReference type="CDD" id="cd08010">
    <property type="entry name" value="MltG_like"/>
    <property type="match status" value="1"/>
</dbReference>
<dbReference type="EMBL" id="ARZY01000020">
    <property type="protein sequence ID" value="EWH09715.1"/>
    <property type="molecule type" value="Genomic_DNA"/>
</dbReference>
<evidence type="ECO:0000256" key="6">
    <source>
        <dbReference type="ARBA" id="ARBA00023316"/>
    </source>
</evidence>
<evidence type="ECO:0000256" key="3">
    <source>
        <dbReference type="ARBA" id="ARBA00022989"/>
    </source>
</evidence>
<dbReference type="Pfam" id="PF02618">
    <property type="entry name" value="YceG"/>
    <property type="match status" value="1"/>
</dbReference>
<dbReference type="GO" id="GO:0005886">
    <property type="term" value="C:plasma membrane"/>
    <property type="evidence" value="ECO:0007669"/>
    <property type="project" value="UniProtKB-UniRule"/>
</dbReference>
<dbReference type="NCBIfam" id="TIGR00247">
    <property type="entry name" value="endolytic transglycosylase MltG"/>
    <property type="match status" value="1"/>
</dbReference>
<dbReference type="GO" id="GO:0008932">
    <property type="term" value="F:lytic endotransglycosylase activity"/>
    <property type="evidence" value="ECO:0007669"/>
    <property type="project" value="UniProtKB-UniRule"/>
</dbReference>
<dbReference type="PANTHER" id="PTHR30518">
    <property type="entry name" value="ENDOLYTIC MUREIN TRANSGLYCOSYLASE"/>
    <property type="match status" value="1"/>
</dbReference>
<dbReference type="eggNOG" id="COG1559">
    <property type="taxonomic scope" value="Bacteria"/>
</dbReference>
<evidence type="ECO:0000256" key="1">
    <source>
        <dbReference type="ARBA" id="ARBA00022475"/>
    </source>
</evidence>
<proteinExistence type="inferred from homology"/>
<dbReference type="RefSeq" id="WP_035014893.1">
    <property type="nucleotide sequence ID" value="NZ_ARZY01000020.1"/>
</dbReference>
<dbReference type="OrthoDB" id="9814591at2"/>
<keyword evidence="6 7" id="KW-0961">Cell wall biogenesis/degradation</keyword>
<evidence type="ECO:0000256" key="7">
    <source>
        <dbReference type="HAMAP-Rule" id="MF_02065"/>
    </source>
</evidence>
<comment type="catalytic activity">
    <reaction evidence="7">
        <text>a peptidoglycan chain = a peptidoglycan chain with N-acetyl-1,6-anhydromuramyl-[peptide] at the reducing end + a peptidoglycan chain with N-acetylglucosamine at the non-reducing end.</text>
        <dbReference type="EC" id="4.2.2.29"/>
    </reaction>
</comment>
<evidence type="ECO:0000313" key="9">
    <source>
        <dbReference type="Proteomes" id="UP000019276"/>
    </source>
</evidence>
<accession>W7QWR6</accession>
<comment type="caution">
    <text evidence="8">The sequence shown here is derived from an EMBL/GenBank/DDBJ whole genome shotgun (WGS) entry which is preliminary data.</text>
</comment>
<comment type="similarity">
    <text evidence="7">Belongs to the transglycosylase MltG family.</text>
</comment>
<reference evidence="8 9" key="1">
    <citation type="journal article" date="2014" name="Genome Announc.">
        <title>Draft Genome Sequence of the Agar-Degrading Bacterium Catenovulum sp. Strain DS-2, Isolated from Intestines of Haliotis diversicolor.</title>
        <authorList>
            <person name="Shan D."/>
            <person name="Li X."/>
            <person name="Gu Z."/>
            <person name="Wei G."/>
            <person name="Gao Z."/>
            <person name="Shao Z."/>
        </authorList>
    </citation>
    <scope>NUCLEOTIDE SEQUENCE [LARGE SCALE GENOMIC DNA]</scope>
    <source>
        <strain evidence="8 9">DS-2</strain>
    </source>
</reference>
<dbReference type="EC" id="4.2.2.29" evidence="7"/>
<name>W7QWR6_9ALTE</name>
<keyword evidence="9" id="KW-1185">Reference proteome</keyword>
<dbReference type="HAMAP" id="MF_02065">
    <property type="entry name" value="MltG"/>
    <property type="match status" value="1"/>
</dbReference>
<dbReference type="AlphaFoldDB" id="W7QWR6"/>
<keyword evidence="2 7" id="KW-0812">Transmembrane</keyword>
<evidence type="ECO:0000256" key="5">
    <source>
        <dbReference type="ARBA" id="ARBA00023239"/>
    </source>
</evidence>
<dbReference type="GO" id="GO:0009252">
    <property type="term" value="P:peptidoglycan biosynthetic process"/>
    <property type="evidence" value="ECO:0007669"/>
    <property type="project" value="UniProtKB-UniRule"/>
</dbReference>
<evidence type="ECO:0000313" key="8">
    <source>
        <dbReference type="EMBL" id="EWH09715.1"/>
    </source>
</evidence>
<protein>
    <recommendedName>
        <fullName evidence="7">Endolytic murein transglycosylase</fullName>
        <ecNumber evidence="7">4.2.2.29</ecNumber>
    </recommendedName>
    <alternativeName>
        <fullName evidence="7">Peptidoglycan lytic transglycosylase</fullName>
    </alternativeName>
    <alternativeName>
        <fullName evidence="7">Peptidoglycan polymerization terminase</fullName>
    </alternativeName>
</protein>
<organism evidence="8 9">
    <name type="scientific">Catenovulum agarivorans DS-2</name>
    <dbReference type="NCBI Taxonomy" id="1328313"/>
    <lineage>
        <taxon>Bacteria</taxon>
        <taxon>Pseudomonadati</taxon>
        <taxon>Pseudomonadota</taxon>
        <taxon>Gammaproteobacteria</taxon>
        <taxon>Alteromonadales</taxon>
        <taxon>Alteromonadaceae</taxon>
        <taxon>Catenovulum</taxon>
    </lineage>
</organism>
<dbReference type="InterPro" id="IPR003770">
    <property type="entry name" value="MLTG-like"/>
</dbReference>
<keyword evidence="1 7" id="KW-1003">Cell membrane</keyword>
<evidence type="ECO:0000256" key="2">
    <source>
        <dbReference type="ARBA" id="ARBA00022692"/>
    </source>
</evidence>